<dbReference type="InterPro" id="IPR017144">
    <property type="entry name" value="Xaa-Arg_dipeptidase"/>
</dbReference>
<dbReference type="Pfam" id="PF07687">
    <property type="entry name" value="M20_dimer"/>
    <property type="match status" value="1"/>
</dbReference>
<dbReference type="InterPro" id="IPR002933">
    <property type="entry name" value="Peptidase_M20"/>
</dbReference>
<comment type="similarity">
    <text evidence="1">Belongs to the peptidase M20A family.</text>
</comment>
<evidence type="ECO:0000313" key="5">
    <source>
        <dbReference type="Proteomes" id="UP000198751"/>
    </source>
</evidence>
<keyword evidence="4" id="KW-0378">Hydrolase</keyword>
<dbReference type="FunFam" id="3.30.70.360:FF:000004">
    <property type="entry name" value="Peptidase M20 domain-containing protein 2"/>
    <property type="match status" value="1"/>
</dbReference>
<dbReference type="AlphaFoldDB" id="A0A1H2BL63"/>
<dbReference type="PIRSF" id="PIRSF037226">
    <property type="entry name" value="Amidohydrolase_ACY1L2_prd"/>
    <property type="match status" value="1"/>
</dbReference>
<dbReference type="NCBIfam" id="TIGR01891">
    <property type="entry name" value="amidohydrolases"/>
    <property type="match status" value="1"/>
</dbReference>
<dbReference type="SUPFAM" id="SSF53187">
    <property type="entry name" value="Zn-dependent exopeptidases"/>
    <property type="match status" value="1"/>
</dbReference>
<reference evidence="5" key="1">
    <citation type="submission" date="2016-10" db="EMBL/GenBank/DDBJ databases">
        <authorList>
            <person name="Varghese N."/>
            <person name="Submissions S."/>
        </authorList>
    </citation>
    <scope>NUCLEOTIDE SEQUENCE [LARGE SCALE GENOMIC DNA]</scope>
    <source>
        <strain evidence="5">IMMIB L-1606</strain>
    </source>
</reference>
<dbReference type="RefSeq" id="WP_231994366.1">
    <property type="nucleotide sequence ID" value="NZ_LT629779.1"/>
</dbReference>
<dbReference type="EMBL" id="LT629779">
    <property type="protein sequence ID" value="SDT58918.1"/>
    <property type="molecule type" value="Genomic_DNA"/>
</dbReference>
<feature type="domain" description="Peptidase M20 dimerisation" evidence="3">
    <location>
        <begin position="206"/>
        <end position="296"/>
    </location>
</feature>
<evidence type="ECO:0000313" key="4">
    <source>
        <dbReference type="EMBL" id="SDT58918.1"/>
    </source>
</evidence>
<dbReference type="Pfam" id="PF01546">
    <property type="entry name" value="Peptidase_M20"/>
    <property type="match status" value="1"/>
</dbReference>
<dbReference type="PANTHER" id="PTHR30575">
    <property type="entry name" value="PEPTIDASE M20"/>
    <property type="match status" value="1"/>
</dbReference>
<dbReference type="GO" id="GO:0071713">
    <property type="term" value="F:para-aminobenzoyl-glutamate hydrolase activity"/>
    <property type="evidence" value="ECO:0007669"/>
    <property type="project" value="TreeGrafter"/>
</dbReference>
<proteinExistence type="inferred from homology"/>
<gene>
    <name evidence="4" type="ORF">SAMN04489743_3777</name>
</gene>
<dbReference type="InterPro" id="IPR036264">
    <property type="entry name" value="Bact_exopeptidase_dim_dom"/>
</dbReference>
<accession>A0A1H2BL63</accession>
<evidence type="ECO:0000259" key="3">
    <source>
        <dbReference type="Pfam" id="PF07687"/>
    </source>
</evidence>
<feature type="compositionally biased region" description="Low complexity" evidence="2">
    <location>
        <begin position="12"/>
        <end position="33"/>
    </location>
</feature>
<dbReference type="InterPro" id="IPR011650">
    <property type="entry name" value="Peptidase_M20_dimer"/>
</dbReference>
<name>A0A1H2BL63_9MICC</name>
<sequence length="438" mass="45347">METTNTPGAEPASTETIGTETTGTGATSTNPTPAAGALRAALADGVERWKPQVEALARNIHGYKEISFEEVQSAEAISALLEDGGFTVERGTSGLPTAFTASAGSGDLTVALCVEFDALAGIGHACGHNLIAGASVAAALALQPYVDELGITLKAIGTPAEEHGGGKALMLERGAFDGVGLALMVHPVQDGLTYNPAGTSAQAVGRYKATFTGKAAHAAAAPHQGVNAADAAVLSQVAIGLLRQQIPSDHRIACFVAEAGHVTNIIPEKAVVEFECRAFTLPEFRALLERVRRCFEGAAIATGTTLEYEDTEPLYEPLLQDDDLAAHWTSAMDAFGKDTSRSSGLSGGSTDMGNISQVIPSLHPWLSIPGADVPIHSHAFAALADTPPAYGVMFEAGTALAWTVAAAASTPTQRERFTQAAYRRRTSPQEAVTQEGAS</sequence>
<organism evidence="4 5">
    <name type="scientific">Pseudarthrobacter equi</name>
    <dbReference type="NCBI Taxonomy" id="728066"/>
    <lineage>
        <taxon>Bacteria</taxon>
        <taxon>Bacillati</taxon>
        <taxon>Actinomycetota</taxon>
        <taxon>Actinomycetes</taxon>
        <taxon>Micrococcales</taxon>
        <taxon>Micrococcaceae</taxon>
        <taxon>Pseudarthrobacter</taxon>
    </lineage>
</organism>
<keyword evidence="5" id="KW-1185">Reference proteome</keyword>
<dbReference type="GO" id="GO:0005737">
    <property type="term" value="C:cytoplasm"/>
    <property type="evidence" value="ECO:0007669"/>
    <property type="project" value="TreeGrafter"/>
</dbReference>
<dbReference type="GO" id="GO:0046657">
    <property type="term" value="P:folic acid catabolic process"/>
    <property type="evidence" value="ECO:0007669"/>
    <property type="project" value="TreeGrafter"/>
</dbReference>
<dbReference type="CDD" id="cd03887">
    <property type="entry name" value="M20_Acy1L2"/>
    <property type="match status" value="1"/>
</dbReference>
<dbReference type="Proteomes" id="UP000198751">
    <property type="component" value="Chromosome I"/>
</dbReference>
<feature type="compositionally biased region" description="Polar residues" evidence="2">
    <location>
        <begin position="428"/>
        <end position="438"/>
    </location>
</feature>
<evidence type="ECO:0000256" key="2">
    <source>
        <dbReference type="SAM" id="MobiDB-lite"/>
    </source>
</evidence>
<evidence type="ECO:0000256" key="1">
    <source>
        <dbReference type="PIRNR" id="PIRNR037226"/>
    </source>
</evidence>
<dbReference type="InterPro" id="IPR017439">
    <property type="entry name" value="Amidohydrolase"/>
</dbReference>
<protein>
    <recommendedName>
        <fullName evidence="1">Peptidase M20 domain-containing protein 2</fullName>
    </recommendedName>
</protein>
<dbReference type="Gene3D" id="3.30.70.360">
    <property type="match status" value="1"/>
</dbReference>
<dbReference type="InterPro" id="IPR052030">
    <property type="entry name" value="Peptidase_M20/M20A_hydrolases"/>
</dbReference>
<dbReference type="PANTHER" id="PTHR30575:SF0">
    <property type="entry name" value="XAA-ARG DIPEPTIDASE"/>
    <property type="match status" value="1"/>
</dbReference>
<feature type="region of interest" description="Disordered" evidence="2">
    <location>
        <begin position="1"/>
        <end position="33"/>
    </location>
</feature>
<dbReference type="SUPFAM" id="SSF55031">
    <property type="entry name" value="Bacterial exopeptidase dimerisation domain"/>
    <property type="match status" value="1"/>
</dbReference>
<feature type="region of interest" description="Disordered" evidence="2">
    <location>
        <begin position="413"/>
        <end position="438"/>
    </location>
</feature>
<dbReference type="Gene3D" id="3.40.630.10">
    <property type="entry name" value="Zn peptidases"/>
    <property type="match status" value="1"/>
</dbReference>
<dbReference type="GO" id="GO:0016805">
    <property type="term" value="F:dipeptidase activity"/>
    <property type="evidence" value="ECO:0007669"/>
    <property type="project" value="InterPro"/>
</dbReference>